<dbReference type="Proteomes" id="UP000467840">
    <property type="component" value="Chromosome 11"/>
</dbReference>
<comment type="pathway">
    <text evidence="3">Protein modification; protein ubiquitination.</text>
</comment>
<proteinExistence type="inferred from homology"/>
<evidence type="ECO:0000256" key="11">
    <source>
        <dbReference type="ARBA" id="ARBA00022989"/>
    </source>
</evidence>
<evidence type="ECO:0000256" key="3">
    <source>
        <dbReference type="ARBA" id="ARBA00004906"/>
    </source>
</evidence>
<evidence type="ECO:0000256" key="5">
    <source>
        <dbReference type="ARBA" id="ARBA00022679"/>
    </source>
</evidence>
<protein>
    <recommendedName>
        <fullName evidence="4">RING-type E3 ubiquitin transferase</fullName>
        <ecNumber evidence="4">2.3.2.27</ecNumber>
    </recommendedName>
</protein>
<keyword evidence="6 14" id="KW-0812">Transmembrane</keyword>
<evidence type="ECO:0000256" key="1">
    <source>
        <dbReference type="ARBA" id="ARBA00000900"/>
    </source>
</evidence>
<reference evidence="15 16" key="1">
    <citation type="journal article" date="2020" name="Mol. Plant">
        <title>The Chromosome-Based Rubber Tree Genome Provides New Insights into Spurge Genome Evolution and Rubber Biosynthesis.</title>
        <authorList>
            <person name="Liu J."/>
            <person name="Shi C."/>
            <person name="Shi C.C."/>
            <person name="Li W."/>
            <person name="Zhang Q.J."/>
            <person name="Zhang Y."/>
            <person name="Li K."/>
            <person name="Lu H.F."/>
            <person name="Shi C."/>
            <person name="Zhu S.T."/>
            <person name="Xiao Z.Y."/>
            <person name="Nan H."/>
            <person name="Yue Y."/>
            <person name="Zhu X.G."/>
            <person name="Wu Y."/>
            <person name="Hong X.N."/>
            <person name="Fan G.Y."/>
            <person name="Tong Y."/>
            <person name="Zhang D."/>
            <person name="Mao C.L."/>
            <person name="Liu Y.L."/>
            <person name="Hao S.J."/>
            <person name="Liu W.Q."/>
            <person name="Lv M.Q."/>
            <person name="Zhang H.B."/>
            <person name="Liu Y."/>
            <person name="Hu-Tang G.R."/>
            <person name="Wang J.P."/>
            <person name="Wang J.H."/>
            <person name="Sun Y.H."/>
            <person name="Ni S.B."/>
            <person name="Chen W.B."/>
            <person name="Zhang X.C."/>
            <person name="Jiao Y.N."/>
            <person name="Eichler E.E."/>
            <person name="Li G.H."/>
            <person name="Liu X."/>
            <person name="Gao L.Z."/>
        </authorList>
    </citation>
    <scope>NUCLEOTIDE SEQUENCE [LARGE SCALE GENOMIC DNA]</scope>
    <source>
        <strain evidence="16">cv. GT1</strain>
        <tissue evidence="15">Leaf</tissue>
    </source>
</reference>
<dbReference type="PANTHER" id="PTHR46279">
    <property type="entry name" value="RING/U-BOX SUPERFAMILY PROTEIN"/>
    <property type="match status" value="1"/>
</dbReference>
<keyword evidence="16" id="KW-1185">Reference proteome</keyword>
<evidence type="ECO:0000256" key="7">
    <source>
        <dbReference type="ARBA" id="ARBA00022723"/>
    </source>
</evidence>
<feature type="transmembrane region" description="Helical" evidence="14">
    <location>
        <begin position="34"/>
        <end position="58"/>
    </location>
</feature>
<dbReference type="GO" id="GO:0016020">
    <property type="term" value="C:membrane"/>
    <property type="evidence" value="ECO:0007669"/>
    <property type="project" value="UniProtKB-SubCell"/>
</dbReference>
<evidence type="ECO:0000256" key="10">
    <source>
        <dbReference type="ARBA" id="ARBA00022833"/>
    </source>
</evidence>
<keyword evidence="5" id="KW-0808">Transferase</keyword>
<comment type="catalytic activity">
    <reaction evidence="1">
        <text>S-ubiquitinyl-[E2 ubiquitin-conjugating enzyme]-L-cysteine + [acceptor protein]-L-lysine = [E2 ubiquitin-conjugating enzyme]-L-cysteine + N(6)-ubiquitinyl-[acceptor protein]-L-lysine.</text>
        <dbReference type="EC" id="2.3.2.27"/>
    </reaction>
</comment>
<evidence type="ECO:0000256" key="9">
    <source>
        <dbReference type="ARBA" id="ARBA00022786"/>
    </source>
</evidence>
<dbReference type="PANTHER" id="PTHR46279:SF9">
    <property type="entry name" value="OS01G0116300 PROTEIN"/>
    <property type="match status" value="1"/>
</dbReference>
<evidence type="ECO:0000256" key="13">
    <source>
        <dbReference type="ARBA" id="ARBA00024209"/>
    </source>
</evidence>
<comment type="subcellular location">
    <subcellularLocation>
        <location evidence="2">Membrane</location>
        <topology evidence="2">Single-pass membrane protein</topology>
    </subcellularLocation>
</comment>
<evidence type="ECO:0000256" key="4">
    <source>
        <dbReference type="ARBA" id="ARBA00012483"/>
    </source>
</evidence>
<keyword evidence="8" id="KW-0863">Zinc-finger</keyword>
<dbReference type="GO" id="GO:0008270">
    <property type="term" value="F:zinc ion binding"/>
    <property type="evidence" value="ECO:0007669"/>
    <property type="project" value="UniProtKB-KW"/>
</dbReference>
<evidence type="ECO:0000313" key="16">
    <source>
        <dbReference type="Proteomes" id="UP000467840"/>
    </source>
</evidence>
<keyword evidence="10" id="KW-0862">Zinc</keyword>
<evidence type="ECO:0000256" key="12">
    <source>
        <dbReference type="ARBA" id="ARBA00023136"/>
    </source>
</evidence>
<name>A0A6A6NCD4_HEVBR</name>
<evidence type="ECO:0000256" key="8">
    <source>
        <dbReference type="ARBA" id="ARBA00022771"/>
    </source>
</evidence>
<evidence type="ECO:0000256" key="2">
    <source>
        <dbReference type="ARBA" id="ARBA00004167"/>
    </source>
</evidence>
<evidence type="ECO:0000313" key="15">
    <source>
        <dbReference type="EMBL" id="KAF2322575.1"/>
    </source>
</evidence>
<organism evidence="15 16">
    <name type="scientific">Hevea brasiliensis</name>
    <name type="common">Para rubber tree</name>
    <name type="synonym">Siphonia brasiliensis</name>
    <dbReference type="NCBI Taxonomy" id="3981"/>
    <lineage>
        <taxon>Eukaryota</taxon>
        <taxon>Viridiplantae</taxon>
        <taxon>Streptophyta</taxon>
        <taxon>Embryophyta</taxon>
        <taxon>Tracheophyta</taxon>
        <taxon>Spermatophyta</taxon>
        <taxon>Magnoliopsida</taxon>
        <taxon>eudicotyledons</taxon>
        <taxon>Gunneridae</taxon>
        <taxon>Pentapetalae</taxon>
        <taxon>rosids</taxon>
        <taxon>fabids</taxon>
        <taxon>Malpighiales</taxon>
        <taxon>Euphorbiaceae</taxon>
        <taxon>Crotonoideae</taxon>
        <taxon>Micrandreae</taxon>
        <taxon>Hevea</taxon>
    </lineage>
</organism>
<accession>A0A6A6NCD4</accession>
<dbReference type="EMBL" id="JAAGAX010000002">
    <property type="protein sequence ID" value="KAF2322575.1"/>
    <property type="molecule type" value="Genomic_DNA"/>
</dbReference>
<dbReference type="GO" id="GO:0061630">
    <property type="term" value="F:ubiquitin protein ligase activity"/>
    <property type="evidence" value="ECO:0007669"/>
    <property type="project" value="UniProtKB-EC"/>
</dbReference>
<keyword evidence="9" id="KW-0833">Ubl conjugation pathway</keyword>
<evidence type="ECO:0000256" key="14">
    <source>
        <dbReference type="SAM" id="Phobius"/>
    </source>
</evidence>
<sequence length="239" mass="26595">MLELPNSVKLLVNKIDYSSQVISASDPQGALNKLVATGIALGLLLLVTMDLGLTWMSAKNLNVGVMVQQSDSLSESKASNLTPVVTLKLGLIYLAQKERRRARLPNSVKLLVKNIDYVAQVIYTSDPQDCLPRQLSNFNLSASSFRFRDIGLFNDQSSLFNCSWRKNTFFQMPCLSAPGYQVYVFSSRVSMDNIALLYCAKMYDVSLVPDDMIDGNNILHLNWSIPSVDLVQQKANFAD</sequence>
<dbReference type="AlphaFoldDB" id="A0A6A6NCD4"/>
<gene>
    <name evidence="15" type="ORF">GH714_019071</name>
</gene>
<keyword evidence="11 14" id="KW-1133">Transmembrane helix</keyword>
<dbReference type="InterPro" id="IPR046948">
    <property type="entry name" value="ATL20-22-like"/>
</dbReference>
<dbReference type="EC" id="2.3.2.27" evidence="4"/>
<comment type="similarity">
    <text evidence="13">Belongs to the RING-type zinc finger family. ATL subfamily.</text>
</comment>
<comment type="caution">
    <text evidence="15">The sequence shown here is derived from an EMBL/GenBank/DDBJ whole genome shotgun (WGS) entry which is preliminary data.</text>
</comment>
<evidence type="ECO:0000256" key="6">
    <source>
        <dbReference type="ARBA" id="ARBA00022692"/>
    </source>
</evidence>
<keyword evidence="7" id="KW-0479">Metal-binding</keyword>
<keyword evidence="12 14" id="KW-0472">Membrane</keyword>